<sequence length="173" mass="19167">MKTGLSKSSAAGTKNVSASKLSPLLKAKRTSVSSGSKVLSGPSKVTAKSIPKTSGTRSDASSRKRSHSLSFSNSVSPSPPPAKRRALPEAASHNDVKTEIWKMFGKDRNKYVGRDVMSDDEDMEADATALEMEEYRSARMAKKEDEAALEEEKRHETEKRRRKKEKEMRERHG</sequence>
<feature type="region of interest" description="Disordered" evidence="3">
    <location>
        <begin position="1"/>
        <end position="99"/>
    </location>
</feature>
<evidence type="ECO:0000313" key="4">
    <source>
        <dbReference type="EMBL" id="KIM84185.1"/>
    </source>
</evidence>
<feature type="region of interest" description="Disordered" evidence="3">
    <location>
        <begin position="121"/>
        <end position="173"/>
    </location>
</feature>
<organism evidence="4 5">
    <name type="scientific">Piloderma croceum (strain F 1598)</name>
    <dbReference type="NCBI Taxonomy" id="765440"/>
    <lineage>
        <taxon>Eukaryota</taxon>
        <taxon>Fungi</taxon>
        <taxon>Dikarya</taxon>
        <taxon>Basidiomycota</taxon>
        <taxon>Agaricomycotina</taxon>
        <taxon>Agaricomycetes</taxon>
        <taxon>Agaricomycetidae</taxon>
        <taxon>Atheliales</taxon>
        <taxon>Atheliaceae</taxon>
        <taxon>Piloderma</taxon>
    </lineage>
</organism>
<comment type="similarity">
    <text evidence="1">Belongs to the SPT2 family.</text>
</comment>
<gene>
    <name evidence="4" type="ORF">PILCRDRAFT_818514</name>
</gene>
<dbReference type="GO" id="GO:0005730">
    <property type="term" value="C:nucleolus"/>
    <property type="evidence" value="ECO:0007669"/>
    <property type="project" value="TreeGrafter"/>
</dbReference>
<evidence type="ECO:0000256" key="2">
    <source>
        <dbReference type="ARBA" id="ARBA00023054"/>
    </source>
</evidence>
<evidence type="ECO:0000256" key="3">
    <source>
        <dbReference type="SAM" id="MobiDB-lite"/>
    </source>
</evidence>
<dbReference type="PANTHER" id="PTHR22691:SF8">
    <property type="entry name" value="PROTEIN SPT2 HOMOLOG"/>
    <property type="match status" value="1"/>
</dbReference>
<dbReference type="GO" id="GO:0042393">
    <property type="term" value="F:histone binding"/>
    <property type="evidence" value="ECO:0007669"/>
    <property type="project" value="TreeGrafter"/>
</dbReference>
<reference evidence="5" key="2">
    <citation type="submission" date="2015-01" db="EMBL/GenBank/DDBJ databases">
        <title>Evolutionary Origins and Diversification of the Mycorrhizal Mutualists.</title>
        <authorList>
            <consortium name="DOE Joint Genome Institute"/>
            <consortium name="Mycorrhizal Genomics Consortium"/>
            <person name="Kohler A."/>
            <person name="Kuo A."/>
            <person name="Nagy L.G."/>
            <person name="Floudas D."/>
            <person name="Copeland A."/>
            <person name="Barry K.W."/>
            <person name="Cichocki N."/>
            <person name="Veneault-Fourrey C."/>
            <person name="LaButti K."/>
            <person name="Lindquist E.A."/>
            <person name="Lipzen A."/>
            <person name="Lundell T."/>
            <person name="Morin E."/>
            <person name="Murat C."/>
            <person name="Riley R."/>
            <person name="Ohm R."/>
            <person name="Sun H."/>
            <person name="Tunlid A."/>
            <person name="Henrissat B."/>
            <person name="Grigoriev I.V."/>
            <person name="Hibbett D.S."/>
            <person name="Martin F."/>
        </authorList>
    </citation>
    <scope>NUCLEOTIDE SEQUENCE [LARGE SCALE GENOMIC DNA]</scope>
    <source>
        <strain evidence="5">F 1598</strain>
    </source>
</reference>
<protein>
    <recommendedName>
        <fullName evidence="6">Chromatin SPT2</fullName>
    </recommendedName>
</protein>
<dbReference type="GO" id="GO:0003677">
    <property type="term" value="F:DNA binding"/>
    <property type="evidence" value="ECO:0007669"/>
    <property type="project" value="TreeGrafter"/>
</dbReference>
<dbReference type="AlphaFoldDB" id="A0A0C3FIJ8"/>
<evidence type="ECO:0008006" key="6">
    <source>
        <dbReference type="Google" id="ProtNLM"/>
    </source>
</evidence>
<dbReference type="SMART" id="SM00784">
    <property type="entry name" value="SPT2"/>
    <property type="match status" value="1"/>
</dbReference>
<keyword evidence="5" id="KW-1185">Reference proteome</keyword>
<name>A0A0C3FIJ8_PILCF</name>
<dbReference type="HOGENOM" id="CLU_1548186_0_0_1"/>
<dbReference type="GO" id="GO:0006334">
    <property type="term" value="P:nucleosome assembly"/>
    <property type="evidence" value="ECO:0007669"/>
    <property type="project" value="TreeGrafter"/>
</dbReference>
<proteinExistence type="inferred from homology"/>
<feature type="compositionally biased region" description="Basic and acidic residues" evidence="3">
    <location>
        <begin position="133"/>
        <end position="173"/>
    </location>
</feature>
<dbReference type="OrthoDB" id="6259853at2759"/>
<evidence type="ECO:0000313" key="5">
    <source>
        <dbReference type="Proteomes" id="UP000054166"/>
    </source>
</evidence>
<dbReference type="PANTHER" id="PTHR22691">
    <property type="entry name" value="YEAST SPT2-RELATED"/>
    <property type="match status" value="1"/>
</dbReference>
<dbReference type="STRING" id="765440.A0A0C3FIJ8"/>
<accession>A0A0C3FIJ8</accession>
<reference evidence="4 5" key="1">
    <citation type="submission" date="2014-04" db="EMBL/GenBank/DDBJ databases">
        <authorList>
            <consortium name="DOE Joint Genome Institute"/>
            <person name="Kuo A."/>
            <person name="Tarkka M."/>
            <person name="Buscot F."/>
            <person name="Kohler A."/>
            <person name="Nagy L.G."/>
            <person name="Floudas D."/>
            <person name="Copeland A."/>
            <person name="Barry K.W."/>
            <person name="Cichocki N."/>
            <person name="Veneault-Fourrey C."/>
            <person name="LaButti K."/>
            <person name="Lindquist E.A."/>
            <person name="Lipzen A."/>
            <person name="Lundell T."/>
            <person name="Morin E."/>
            <person name="Murat C."/>
            <person name="Sun H."/>
            <person name="Tunlid A."/>
            <person name="Henrissat B."/>
            <person name="Grigoriev I.V."/>
            <person name="Hibbett D.S."/>
            <person name="Martin F."/>
            <person name="Nordberg H.P."/>
            <person name="Cantor M.N."/>
            <person name="Hua S.X."/>
        </authorList>
    </citation>
    <scope>NUCLEOTIDE SEQUENCE [LARGE SCALE GENOMIC DNA]</scope>
    <source>
        <strain evidence="4 5">F 1598</strain>
    </source>
</reference>
<dbReference type="EMBL" id="KN832988">
    <property type="protein sequence ID" value="KIM84185.1"/>
    <property type="molecule type" value="Genomic_DNA"/>
</dbReference>
<feature type="compositionally biased region" description="Polar residues" evidence="3">
    <location>
        <begin position="1"/>
        <end position="20"/>
    </location>
</feature>
<evidence type="ECO:0000256" key="1">
    <source>
        <dbReference type="ARBA" id="ARBA00006461"/>
    </source>
</evidence>
<dbReference type="GO" id="GO:0006360">
    <property type="term" value="P:transcription by RNA polymerase I"/>
    <property type="evidence" value="ECO:0007669"/>
    <property type="project" value="TreeGrafter"/>
</dbReference>
<keyword evidence="2" id="KW-0175">Coiled coil</keyword>
<dbReference type="Proteomes" id="UP000054166">
    <property type="component" value="Unassembled WGS sequence"/>
</dbReference>
<dbReference type="Pfam" id="PF08243">
    <property type="entry name" value="SPT2"/>
    <property type="match status" value="1"/>
</dbReference>
<dbReference type="InParanoid" id="A0A0C3FIJ8"/>
<dbReference type="InterPro" id="IPR013256">
    <property type="entry name" value="Chromatin_SPT2"/>
</dbReference>